<dbReference type="KEGG" id="pcon:B0A89_08995"/>
<gene>
    <name evidence="1" type="ORF">B0A89_08995</name>
</gene>
<accession>A0A1W6CY10</accession>
<dbReference type="Proteomes" id="UP000193017">
    <property type="component" value="Chromosome"/>
</dbReference>
<dbReference type="EMBL" id="CP020612">
    <property type="protein sequence ID" value="ARJ69740.1"/>
    <property type="molecule type" value="Genomic_DNA"/>
</dbReference>
<dbReference type="AlphaFoldDB" id="A0A1W6CY10"/>
<organism evidence="1 2">
    <name type="scientific">Paracoccus contaminans</name>
    <dbReference type="NCBI Taxonomy" id="1945662"/>
    <lineage>
        <taxon>Bacteria</taxon>
        <taxon>Pseudomonadati</taxon>
        <taxon>Pseudomonadota</taxon>
        <taxon>Alphaproteobacteria</taxon>
        <taxon>Rhodobacterales</taxon>
        <taxon>Paracoccaceae</taxon>
        <taxon>Paracoccus</taxon>
    </lineage>
</organism>
<dbReference type="RefSeq" id="WP_085377857.1">
    <property type="nucleotide sequence ID" value="NZ_CP020612.1"/>
</dbReference>
<protein>
    <submittedName>
        <fullName evidence="1">Uncharacterized protein</fullName>
    </submittedName>
</protein>
<keyword evidence="2" id="KW-1185">Reference proteome</keyword>
<sequence length="86" mass="9863">MGFDIGHEVFRMKADGDCLDLRRADRLTCQRTFIQRQLEPALPLHAVTDAKRHLLRFWMTAGQVSDDTDAAAGIWRHGHHRPICPD</sequence>
<name>A0A1W6CY10_9RHOB</name>
<evidence type="ECO:0000313" key="2">
    <source>
        <dbReference type="Proteomes" id="UP000193017"/>
    </source>
</evidence>
<reference evidence="1 2" key="1">
    <citation type="submission" date="2017-03" db="EMBL/GenBank/DDBJ databases">
        <title>Genome sequence of Paracoccus contaminans isolated from a water microcosm.</title>
        <authorList>
            <person name="Aurass P."/>
            <person name="Karste S."/>
            <person name="Trost E."/>
            <person name="Glaeser S.P."/>
            <person name="Kaempfer P."/>
            <person name="Flieger A."/>
        </authorList>
    </citation>
    <scope>NUCLEOTIDE SEQUENCE [LARGE SCALE GENOMIC DNA]</scope>
    <source>
        <strain evidence="2">RKI 16-01929T\LMG 29738T\CCM 8701T\CIP 111112T</strain>
    </source>
</reference>
<evidence type="ECO:0000313" key="1">
    <source>
        <dbReference type="EMBL" id="ARJ69740.1"/>
    </source>
</evidence>
<proteinExistence type="predicted"/>